<evidence type="ECO:0000313" key="3">
    <source>
        <dbReference type="EMBL" id="MBN2909071.1"/>
    </source>
</evidence>
<dbReference type="InterPro" id="IPR017525">
    <property type="entry name" value="SspI"/>
</dbReference>
<keyword evidence="1 2" id="KW-0749">Sporulation</keyword>
<organism evidence="3 4">
    <name type="scientific">Polycladomyces zharkentensis</name>
    <dbReference type="NCBI Taxonomy" id="2807616"/>
    <lineage>
        <taxon>Bacteria</taxon>
        <taxon>Bacillati</taxon>
        <taxon>Bacillota</taxon>
        <taxon>Bacilli</taxon>
        <taxon>Bacillales</taxon>
        <taxon>Thermoactinomycetaceae</taxon>
        <taxon>Polycladomyces</taxon>
    </lineage>
</organism>
<evidence type="ECO:0000256" key="1">
    <source>
        <dbReference type="ARBA" id="ARBA00022969"/>
    </source>
</evidence>
<dbReference type="NCBIfam" id="TIGR03092">
    <property type="entry name" value="SASP_sspI"/>
    <property type="match status" value="1"/>
</dbReference>
<gene>
    <name evidence="2 3" type="primary">sspI</name>
    <name evidence="3" type="ORF">JQC72_05990</name>
</gene>
<reference evidence="3" key="1">
    <citation type="journal article" date="2024" name="Int. J. Syst. Evol. Microbiol.">
        <title>Polycladomyces zharkentensis sp. nov., a novel thermophilic cellulose- and starch-degrading member of the Bacillota from a geothermal aquifer in Kazakhstan.</title>
        <authorList>
            <person name="Mashzhan A."/>
            <person name="Kistaubayeva A."/>
            <person name="Javier-Lopez R."/>
            <person name="Bissenova U."/>
            <person name="Bissenbay A."/>
            <person name="Birkeland N.K."/>
        </authorList>
    </citation>
    <scope>NUCLEOTIDE SEQUENCE</scope>
    <source>
        <strain evidence="3">ZKZ2T</strain>
    </source>
</reference>
<dbReference type="HAMAP" id="MF_00669">
    <property type="entry name" value="SspI"/>
    <property type="match status" value="1"/>
</dbReference>
<name>A0ABS2WHT6_9BACL</name>
<evidence type="ECO:0000256" key="2">
    <source>
        <dbReference type="HAMAP-Rule" id="MF_00669"/>
    </source>
</evidence>
<comment type="similarity">
    <text evidence="2">Belongs to the SspI family.</text>
</comment>
<comment type="induction">
    <text evidence="2">Expressed only in the forespore compartment of sporulating cells.</text>
</comment>
<evidence type="ECO:0000313" key="4">
    <source>
        <dbReference type="Proteomes" id="UP001177120"/>
    </source>
</evidence>
<protein>
    <recommendedName>
        <fullName evidence="2">Small, acid-soluble spore protein I</fullName>
        <shortName evidence="2">SASP I</shortName>
    </recommendedName>
</protein>
<keyword evidence="4" id="KW-1185">Reference proteome</keyword>
<accession>A0ABS2WHT6</accession>
<dbReference type="Proteomes" id="UP001177120">
    <property type="component" value="Unassembled WGS sequence"/>
</dbReference>
<proteinExistence type="evidence at transcript level"/>
<comment type="caution">
    <text evidence="3">The sequence shown here is derived from an EMBL/GenBank/DDBJ whole genome shotgun (WGS) entry which is preliminary data.</text>
</comment>
<dbReference type="EMBL" id="JAFHAP010000006">
    <property type="protein sequence ID" value="MBN2909071.1"/>
    <property type="molecule type" value="Genomic_DNA"/>
</dbReference>
<dbReference type="Pfam" id="PF14098">
    <property type="entry name" value="SSPI"/>
    <property type="match status" value="1"/>
</dbReference>
<comment type="subcellular location">
    <subcellularLocation>
        <location evidence="2">Spore core</location>
    </subcellularLocation>
</comment>
<sequence>MNIDIRGAVIHNIQEMNPQELKEMVVDSIQRREEKLLPGLGVVFEVIWKNSQPDEQEHMIQTLHSALPNETAIPPRP</sequence>
<dbReference type="RefSeq" id="WP_205493757.1">
    <property type="nucleotide sequence ID" value="NZ_JAFHAP010000006.1"/>
</dbReference>